<accession>A0A067PHA9</accession>
<proteinExistence type="predicted"/>
<organism evidence="1 2">
    <name type="scientific">Jaapia argillacea MUCL 33604</name>
    <dbReference type="NCBI Taxonomy" id="933084"/>
    <lineage>
        <taxon>Eukaryota</taxon>
        <taxon>Fungi</taxon>
        <taxon>Dikarya</taxon>
        <taxon>Basidiomycota</taxon>
        <taxon>Agaricomycotina</taxon>
        <taxon>Agaricomycetes</taxon>
        <taxon>Agaricomycetidae</taxon>
        <taxon>Jaapiales</taxon>
        <taxon>Jaapiaceae</taxon>
        <taxon>Jaapia</taxon>
    </lineage>
</organism>
<sequence length="72" mass="8200">MLLIAEHVQKLSHRNFSAAFTVATKQFQASGKIQNLRGCLQGSFNSTRSKEETKNWLFQQVVQNLMVFLISV</sequence>
<protein>
    <submittedName>
        <fullName evidence="1">Uncharacterized protein</fullName>
    </submittedName>
</protein>
<gene>
    <name evidence="1" type="ORF">JAAARDRAFT_587240</name>
</gene>
<reference evidence="2" key="1">
    <citation type="journal article" date="2014" name="Proc. Natl. Acad. Sci. U.S.A.">
        <title>Extensive sampling of basidiomycete genomes demonstrates inadequacy of the white-rot/brown-rot paradigm for wood decay fungi.</title>
        <authorList>
            <person name="Riley R."/>
            <person name="Salamov A.A."/>
            <person name="Brown D.W."/>
            <person name="Nagy L.G."/>
            <person name="Floudas D."/>
            <person name="Held B.W."/>
            <person name="Levasseur A."/>
            <person name="Lombard V."/>
            <person name="Morin E."/>
            <person name="Otillar R."/>
            <person name="Lindquist E.A."/>
            <person name="Sun H."/>
            <person name="LaButti K.M."/>
            <person name="Schmutz J."/>
            <person name="Jabbour D."/>
            <person name="Luo H."/>
            <person name="Baker S.E."/>
            <person name="Pisabarro A.G."/>
            <person name="Walton J.D."/>
            <person name="Blanchette R.A."/>
            <person name="Henrissat B."/>
            <person name="Martin F."/>
            <person name="Cullen D."/>
            <person name="Hibbett D.S."/>
            <person name="Grigoriev I.V."/>
        </authorList>
    </citation>
    <scope>NUCLEOTIDE SEQUENCE [LARGE SCALE GENOMIC DNA]</scope>
    <source>
        <strain evidence="2">MUCL 33604</strain>
    </source>
</reference>
<keyword evidence="2" id="KW-1185">Reference proteome</keyword>
<dbReference type="Proteomes" id="UP000027265">
    <property type="component" value="Unassembled WGS sequence"/>
</dbReference>
<evidence type="ECO:0000313" key="1">
    <source>
        <dbReference type="EMBL" id="KDQ50387.1"/>
    </source>
</evidence>
<dbReference type="AlphaFoldDB" id="A0A067PHA9"/>
<evidence type="ECO:0000313" key="2">
    <source>
        <dbReference type="Proteomes" id="UP000027265"/>
    </source>
</evidence>
<dbReference type="InParanoid" id="A0A067PHA9"/>
<dbReference type="HOGENOM" id="CLU_2722582_0_0_1"/>
<name>A0A067PHA9_9AGAM</name>
<dbReference type="EMBL" id="KL197761">
    <property type="protein sequence ID" value="KDQ50387.1"/>
    <property type="molecule type" value="Genomic_DNA"/>
</dbReference>